<dbReference type="InParanoid" id="G9ERX2"/>
<accession>G9ERX2</accession>
<organism evidence="2 3">
    <name type="scientific">Legionella drancourtii LLAP12</name>
    <dbReference type="NCBI Taxonomy" id="658187"/>
    <lineage>
        <taxon>Bacteria</taxon>
        <taxon>Pseudomonadati</taxon>
        <taxon>Pseudomonadota</taxon>
        <taxon>Gammaproteobacteria</taxon>
        <taxon>Legionellales</taxon>
        <taxon>Legionellaceae</taxon>
        <taxon>Legionella</taxon>
    </lineage>
</organism>
<gene>
    <name evidence="2" type="ORF">LDG_8041</name>
</gene>
<feature type="transmembrane region" description="Helical" evidence="1">
    <location>
        <begin position="34"/>
        <end position="56"/>
    </location>
</feature>
<name>G9ERX2_9GAMM</name>
<feature type="transmembrane region" description="Helical" evidence="1">
    <location>
        <begin position="7"/>
        <end position="28"/>
    </location>
</feature>
<dbReference type="HOGENOM" id="CLU_2807145_0_0_6"/>
<protein>
    <submittedName>
        <fullName evidence="2">Uncharacterized protein</fullName>
    </submittedName>
</protein>
<reference evidence="2 3" key="1">
    <citation type="journal article" date="2011" name="BMC Genomics">
        <title>Insight into cross-talk between intra-amoebal pathogens.</title>
        <authorList>
            <person name="Gimenez G."/>
            <person name="Bertelli C."/>
            <person name="Moliner C."/>
            <person name="Robert C."/>
            <person name="Raoult D."/>
            <person name="Fournier P.E."/>
            <person name="Greub G."/>
        </authorList>
    </citation>
    <scope>NUCLEOTIDE SEQUENCE [LARGE SCALE GENOMIC DNA]</scope>
    <source>
        <strain evidence="2 3">LLAP12</strain>
    </source>
</reference>
<proteinExistence type="predicted"/>
<dbReference type="Proteomes" id="UP000002770">
    <property type="component" value="Unassembled WGS sequence"/>
</dbReference>
<evidence type="ECO:0000313" key="2">
    <source>
        <dbReference type="EMBL" id="EHL29989.1"/>
    </source>
</evidence>
<keyword evidence="1" id="KW-1133">Transmembrane helix</keyword>
<dbReference type="AlphaFoldDB" id="G9ERX2"/>
<keyword evidence="3" id="KW-1185">Reference proteome</keyword>
<sequence>MKQINRITSVLLSIVVQLFFIGFVFLGFLLDPLIGLWIVAFYFFVIGSFLIYYFILNKFSLKSPKKV</sequence>
<keyword evidence="1" id="KW-0812">Transmembrane</keyword>
<evidence type="ECO:0000313" key="3">
    <source>
        <dbReference type="Proteomes" id="UP000002770"/>
    </source>
</evidence>
<dbReference type="EMBL" id="JH413842">
    <property type="protein sequence ID" value="EHL29989.1"/>
    <property type="molecule type" value="Genomic_DNA"/>
</dbReference>
<keyword evidence="1" id="KW-0472">Membrane</keyword>
<dbReference type="STRING" id="658187.LDG_8041"/>
<evidence type="ECO:0000256" key="1">
    <source>
        <dbReference type="SAM" id="Phobius"/>
    </source>
</evidence>